<dbReference type="Proteomes" id="UP000036938">
    <property type="component" value="Unassembled WGS sequence"/>
</dbReference>
<dbReference type="GO" id="GO:0003677">
    <property type="term" value="F:DNA binding"/>
    <property type="evidence" value="ECO:0007669"/>
    <property type="project" value="InterPro"/>
</dbReference>
<evidence type="ECO:0000259" key="1">
    <source>
        <dbReference type="Pfam" id="PF01548"/>
    </source>
</evidence>
<dbReference type="PANTHER" id="PTHR33055:SF3">
    <property type="entry name" value="PUTATIVE TRANSPOSASE FOR IS117-RELATED"/>
    <property type="match status" value="1"/>
</dbReference>
<organism evidence="3 4">
    <name type="scientific">Pseudaestuariivita atlantica</name>
    <dbReference type="NCBI Taxonomy" id="1317121"/>
    <lineage>
        <taxon>Bacteria</taxon>
        <taxon>Pseudomonadati</taxon>
        <taxon>Pseudomonadota</taxon>
        <taxon>Alphaproteobacteria</taxon>
        <taxon>Rhodobacterales</taxon>
        <taxon>Paracoccaceae</taxon>
        <taxon>Pseudaestuariivita</taxon>
    </lineage>
</organism>
<dbReference type="GO" id="GO:0004803">
    <property type="term" value="F:transposase activity"/>
    <property type="evidence" value="ECO:0007669"/>
    <property type="project" value="InterPro"/>
</dbReference>
<proteinExistence type="predicted"/>
<evidence type="ECO:0000313" key="4">
    <source>
        <dbReference type="Proteomes" id="UP000036938"/>
    </source>
</evidence>
<accession>A0A0L1JJA1</accession>
<comment type="caution">
    <text evidence="3">The sequence shown here is derived from an EMBL/GenBank/DDBJ whole genome shotgun (WGS) entry which is preliminary data.</text>
</comment>
<reference evidence="3 4" key="1">
    <citation type="journal article" date="2015" name="Int. J. Syst. Evol. Microbiol.">
        <title>Aestuariivita atlantica sp. nov., isolated from deep sea sediment of the Atlantic Ocean.</title>
        <authorList>
            <person name="Li G."/>
            <person name="Lai Q."/>
            <person name="Du Y."/>
            <person name="Liu X."/>
            <person name="Sun F."/>
            <person name="Shao Z."/>
        </authorList>
    </citation>
    <scope>NUCLEOTIDE SEQUENCE [LARGE SCALE GENOMIC DNA]</scope>
    <source>
        <strain evidence="3 4">22II-S11-z3</strain>
    </source>
</reference>
<evidence type="ECO:0000259" key="2">
    <source>
        <dbReference type="Pfam" id="PF02371"/>
    </source>
</evidence>
<dbReference type="InterPro" id="IPR047650">
    <property type="entry name" value="Transpos_IS110"/>
</dbReference>
<dbReference type="NCBIfam" id="NF033542">
    <property type="entry name" value="transpos_IS110"/>
    <property type="match status" value="1"/>
</dbReference>
<feature type="domain" description="Transposase IS116/IS110/IS902 C-terminal" evidence="2">
    <location>
        <begin position="212"/>
        <end position="288"/>
    </location>
</feature>
<keyword evidence="4" id="KW-1185">Reference proteome</keyword>
<dbReference type="Pfam" id="PF02371">
    <property type="entry name" value="Transposase_20"/>
    <property type="match status" value="1"/>
</dbReference>
<dbReference type="OrthoDB" id="8261795at2"/>
<dbReference type="STRING" id="1317121.ATO11_20540"/>
<evidence type="ECO:0000313" key="3">
    <source>
        <dbReference type="EMBL" id="KNG91844.1"/>
    </source>
</evidence>
<dbReference type="PANTHER" id="PTHR33055">
    <property type="entry name" value="TRANSPOSASE FOR INSERTION SEQUENCE ELEMENT IS1111A"/>
    <property type="match status" value="1"/>
</dbReference>
<dbReference type="InterPro" id="IPR002525">
    <property type="entry name" value="Transp_IS110-like_N"/>
</dbReference>
<dbReference type="InterPro" id="IPR003346">
    <property type="entry name" value="Transposase_20"/>
</dbReference>
<dbReference type="GO" id="GO:0006313">
    <property type="term" value="P:DNA transposition"/>
    <property type="evidence" value="ECO:0007669"/>
    <property type="project" value="InterPro"/>
</dbReference>
<protein>
    <submittedName>
        <fullName evidence="3">Transposase</fullName>
    </submittedName>
</protein>
<dbReference type="Pfam" id="PF01548">
    <property type="entry name" value="DEDD_Tnp_IS110"/>
    <property type="match status" value="1"/>
</dbReference>
<dbReference type="PATRIC" id="fig|1317121.7.peg.1878"/>
<dbReference type="RefSeq" id="WP_050532776.1">
    <property type="nucleotide sequence ID" value="NZ_AQQZ01000027.1"/>
</dbReference>
<dbReference type="EMBL" id="AQQZ01000027">
    <property type="protein sequence ID" value="KNG91844.1"/>
    <property type="molecule type" value="Genomic_DNA"/>
</dbReference>
<dbReference type="AlphaFoldDB" id="A0A0L1JJA1"/>
<gene>
    <name evidence="3" type="ORF">ATO11_20540</name>
</gene>
<sequence length="341" mass="36990">MQDVHIIGLDIAKNSFHAHAAAVDGTALFSKALPRGRVLNVLGKLQPCIVALEACAGAHHWGREITALGHEVRLIPPQYVKPYVKRQKNDASDAEAIAEAASRPSMRFVAVKSPEQQGQAMVLKVRDLLTAQRTQTINALRGHLSEHGIVSPKGPQHLPRLEDEMNARKDILPHTVISVCRVLFVLISSLSERIEALSLQLKQVSKQDDVAKRLMTMPGVGPVTAVSLSVLAPPPGTFSKGRDFAAWIGLAPRQHSTGGKTKLGRTSKMGQRDLRRLLIIGAMSTIQSAERRGGAPEGSWLARMLARKPKMLVAVALANKMARIAWVLMTRGGAYETPARA</sequence>
<feature type="domain" description="Transposase IS110-like N-terminal" evidence="1">
    <location>
        <begin position="7"/>
        <end position="147"/>
    </location>
</feature>
<name>A0A0L1JJA1_9RHOB</name>